<comment type="caution">
    <text evidence="2">The sequence shown here is derived from an EMBL/GenBank/DDBJ whole genome shotgun (WGS) entry which is preliminary data.</text>
</comment>
<gene>
    <name evidence="2" type="ORF">SDC9_205378</name>
</gene>
<protein>
    <submittedName>
        <fullName evidence="2">Uncharacterized protein</fullName>
    </submittedName>
</protein>
<keyword evidence="1" id="KW-1133">Transmembrane helix</keyword>
<proteinExistence type="predicted"/>
<reference evidence="2" key="1">
    <citation type="submission" date="2019-08" db="EMBL/GenBank/DDBJ databases">
        <authorList>
            <person name="Kucharzyk K."/>
            <person name="Murdoch R.W."/>
            <person name="Higgins S."/>
            <person name="Loffler F."/>
        </authorList>
    </citation>
    <scope>NUCLEOTIDE SEQUENCE</scope>
</reference>
<name>A0A645JBC9_9ZZZZ</name>
<feature type="transmembrane region" description="Helical" evidence="1">
    <location>
        <begin position="6"/>
        <end position="37"/>
    </location>
</feature>
<accession>A0A645JBC9</accession>
<keyword evidence="1" id="KW-0812">Transmembrane</keyword>
<dbReference type="AlphaFoldDB" id="A0A645JBC9"/>
<sequence>MLVMLLLVVVIVVLMIVVGFLMIVIVLIGIVVVLLVLHALDDLLRLHAVSQKLHQVQYNHVRIDTLLQRVGHPCVRLAAHIDKQVAA</sequence>
<evidence type="ECO:0000313" key="2">
    <source>
        <dbReference type="EMBL" id="MPN57684.1"/>
    </source>
</evidence>
<dbReference type="EMBL" id="VSSQ01129526">
    <property type="protein sequence ID" value="MPN57684.1"/>
    <property type="molecule type" value="Genomic_DNA"/>
</dbReference>
<organism evidence="2">
    <name type="scientific">bioreactor metagenome</name>
    <dbReference type="NCBI Taxonomy" id="1076179"/>
    <lineage>
        <taxon>unclassified sequences</taxon>
        <taxon>metagenomes</taxon>
        <taxon>ecological metagenomes</taxon>
    </lineage>
</organism>
<keyword evidence="1" id="KW-0472">Membrane</keyword>
<evidence type="ECO:0000256" key="1">
    <source>
        <dbReference type="SAM" id="Phobius"/>
    </source>
</evidence>